<dbReference type="GO" id="GO:0003700">
    <property type="term" value="F:DNA-binding transcription factor activity"/>
    <property type="evidence" value="ECO:0007669"/>
    <property type="project" value="InterPro"/>
</dbReference>
<dbReference type="PANTHER" id="PTHR30204">
    <property type="entry name" value="REDOX-CYCLING DRUG-SENSING TRANSCRIPTIONAL ACTIVATOR SOXR"/>
    <property type="match status" value="1"/>
</dbReference>
<dbReference type="GO" id="GO:0003677">
    <property type="term" value="F:DNA binding"/>
    <property type="evidence" value="ECO:0007669"/>
    <property type="project" value="UniProtKB-KW"/>
</dbReference>
<name>A0A850H158_9SPHN</name>
<comment type="caution">
    <text evidence="3">The sequence shown here is derived from an EMBL/GenBank/DDBJ whole genome shotgun (WGS) entry which is preliminary data.</text>
</comment>
<dbReference type="PROSITE" id="PS50937">
    <property type="entry name" value="HTH_MERR_2"/>
    <property type="match status" value="1"/>
</dbReference>
<gene>
    <name evidence="3" type="ORF">HUV48_01380</name>
</gene>
<dbReference type="Proteomes" id="UP000561438">
    <property type="component" value="Unassembled WGS sequence"/>
</dbReference>
<dbReference type="Gene3D" id="1.10.1660.10">
    <property type="match status" value="1"/>
</dbReference>
<dbReference type="RefSeq" id="WP_176265981.1">
    <property type="nucleotide sequence ID" value="NZ_JABWGV010000001.1"/>
</dbReference>
<evidence type="ECO:0000259" key="2">
    <source>
        <dbReference type="PROSITE" id="PS50937"/>
    </source>
</evidence>
<dbReference type="PANTHER" id="PTHR30204:SF15">
    <property type="entry name" value="BLL5018 PROTEIN"/>
    <property type="match status" value="1"/>
</dbReference>
<dbReference type="Pfam" id="PF13411">
    <property type="entry name" value="MerR_1"/>
    <property type="match status" value="1"/>
</dbReference>
<dbReference type="InterPro" id="IPR000551">
    <property type="entry name" value="MerR-type_HTH_dom"/>
</dbReference>
<feature type="domain" description="HTH merR-type" evidence="2">
    <location>
        <begin position="14"/>
        <end position="84"/>
    </location>
</feature>
<dbReference type="SMART" id="SM00422">
    <property type="entry name" value="HTH_MERR"/>
    <property type="match status" value="1"/>
</dbReference>
<evidence type="ECO:0000313" key="4">
    <source>
        <dbReference type="Proteomes" id="UP000561438"/>
    </source>
</evidence>
<dbReference type="EMBL" id="JABWGV010000001">
    <property type="protein sequence ID" value="NVD43668.1"/>
    <property type="molecule type" value="Genomic_DNA"/>
</dbReference>
<keyword evidence="4" id="KW-1185">Reference proteome</keyword>
<reference evidence="3 4" key="1">
    <citation type="submission" date="2020-06" db="EMBL/GenBank/DDBJ databases">
        <title>Altererythrobacter sp. HHU K3-1.</title>
        <authorList>
            <person name="Zhang D."/>
            <person name="Xue H."/>
        </authorList>
    </citation>
    <scope>NUCLEOTIDE SEQUENCE [LARGE SCALE GENOMIC DNA]</scope>
    <source>
        <strain evidence="3 4">HHU K3-1</strain>
    </source>
</reference>
<proteinExistence type="predicted"/>
<dbReference type="InterPro" id="IPR009061">
    <property type="entry name" value="DNA-bd_dom_put_sf"/>
</dbReference>
<dbReference type="AlphaFoldDB" id="A0A850H158"/>
<dbReference type="SUPFAM" id="SSF46955">
    <property type="entry name" value="Putative DNA-binding domain"/>
    <property type="match status" value="1"/>
</dbReference>
<sequence length="131" mass="14875">MTIEFDDGKDAGAMRTIGEVSAALDIKPHVLRYWEQQFPMLRPLKRSGSRRYYRARDVALIEEIDKLVNRQGFTIKGAKKALSDRRAIDEEGKEASVFFTEGDSKSSPAEQDLIEELKDIRQSLAKAVDRS</sequence>
<accession>A0A850H158</accession>
<dbReference type="InterPro" id="IPR047057">
    <property type="entry name" value="MerR_fam"/>
</dbReference>
<organism evidence="3 4">
    <name type="scientific">Qipengyuania atrilutea</name>
    <dbReference type="NCBI Taxonomy" id="2744473"/>
    <lineage>
        <taxon>Bacteria</taxon>
        <taxon>Pseudomonadati</taxon>
        <taxon>Pseudomonadota</taxon>
        <taxon>Alphaproteobacteria</taxon>
        <taxon>Sphingomonadales</taxon>
        <taxon>Erythrobacteraceae</taxon>
        <taxon>Qipengyuania</taxon>
    </lineage>
</organism>
<evidence type="ECO:0000313" key="3">
    <source>
        <dbReference type="EMBL" id="NVD43668.1"/>
    </source>
</evidence>
<evidence type="ECO:0000256" key="1">
    <source>
        <dbReference type="ARBA" id="ARBA00023125"/>
    </source>
</evidence>
<keyword evidence="1" id="KW-0238">DNA-binding</keyword>
<dbReference type="CDD" id="cd04765">
    <property type="entry name" value="HTH_MlrA-like_sg2"/>
    <property type="match status" value="1"/>
</dbReference>
<protein>
    <submittedName>
        <fullName evidence="3">MerR family transcriptional regulator</fullName>
    </submittedName>
</protein>